<organism evidence="2 3">
    <name type="scientific">Cryobacterium glaciale</name>
    <dbReference type="NCBI Taxonomy" id="1259145"/>
    <lineage>
        <taxon>Bacteria</taxon>
        <taxon>Bacillati</taxon>
        <taxon>Actinomycetota</taxon>
        <taxon>Actinomycetes</taxon>
        <taxon>Micrococcales</taxon>
        <taxon>Microbacteriaceae</taxon>
        <taxon>Cryobacterium</taxon>
    </lineage>
</organism>
<dbReference type="Proteomes" id="UP000298173">
    <property type="component" value="Unassembled WGS sequence"/>
</dbReference>
<name>A0A4V3I9V3_9MICO</name>
<reference evidence="2 3" key="1">
    <citation type="submission" date="2019-03" db="EMBL/GenBank/DDBJ databases">
        <title>Genomics of glacier-inhabiting Cryobacterium strains.</title>
        <authorList>
            <person name="Liu Q."/>
            <person name="Xin Y.-H."/>
        </authorList>
    </citation>
    <scope>NUCLEOTIDE SEQUENCE [LARGE SCALE GENOMIC DNA]</scope>
    <source>
        <strain evidence="2 3">HLT2-23</strain>
    </source>
</reference>
<comment type="caution">
    <text evidence="2">The sequence shown here is derived from an EMBL/GenBank/DDBJ whole genome shotgun (WGS) entry which is preliminary data.</text>
</comment>
<evidence type="ECO:0000256" key="1">
    <source>
        <dbReference type="SAM" id="MobiDB-lite"/>
    </source>
</evidence>
<evidence type="ECO:0000313" key="3">
    <source>
        <dbReference type="Proteomes" id="UP000298173"/>
    </source>
</evidence>
<sequence length="202" mass="19636">MQTPRGSSVPAPIERARRRAVPPPRLRVRSLALAAASAFLAVILATTAAGGTYALLNSSAATPSSTMTSGTATMTVSPLALPAVALYPGLVIAAPVTVTNTGDVPLSVTVSSLIAPTVTSNLSGSLVIGLVAVANAAACTSGVSPTWTGTFAAAPPGAVGAPLAQAQSQTLCVSVALAVNAPDSSQTSSAANFSVVLTGGQA</sequence>
<protein>
    <submittedName>
        <fullName evidence="2">Uncharacterized protein</fullName>
    </submittedName>
</protein>
<dbReference type="EMBL" id="SOEY01000002">
    <property type="protein sequence ID" value="TFB77367.1"/>
    <property type="molecule type" value="Genomic_DNA"/>
</dbReference>
<accession>A0A4V3I9V3</accession>
<evidence type="ECO:0000313" key="2">
    <source>
        <dbReference type="EMBL" id="TFB77367.1"/>
    </source>
</evidence>
<keyword evidence="3" id="KW-1185">Reference proteome</keyword>
<dbReference type="AlphaFoldDB" id="A0A4V3I9V3"/>
<feature type="region of interest" description="Disordered" evidence="1">
    <location>
        <begin position="1"/>
        <end position="21"/>
    </location>
</feature>
<dbReference type="RefSeq" id="WP_134501174.1">
    <property type="nucleotide sequence ID" value="NZ_SOEY01000002.1"/>
</dbReference>
<gene>
    <name evidence="2" type="ORF">E3O06_01045</name>
</gene>
<dbReference type="OrthoDB" id="5124573at2"/>
<proteinExistence type="predicted"/>